<dbReference type="Gene3D" id="1.10.260.40">
    <property type="entry name" value="lambda repressor-like DNA-binding domains"/>
    <property type="match status" value="1"/>
</dbReference>
<feature type="domain" description="HTH cro/C1-type" evidence="1">
    <location>
        <begin position="15"/>
        <end position="70"/>
    </location>
</feature>
<evidence type="ECO:0000313" key="3">
    <source>
        <dbReference type="Proteomes" id="UP000609879"/>
    </source>
</evidence>
<keyword evidence="3" id="KW-1185">Reference proteome</keyword>
<dbReference type="CDD" id="cd00093">
    <property type="entry name" value="HTH_XRE"/>
    <property type="match status" value="1"/>
</dbReference>
<proteinExistence type="predicted"/>
<sequence length="401" mass="43073">MSPRPLADPDVGERIRARRLLRGWSIRYAASRAGISHATWGRIERGLQAANNRFMLADIAEALECSSGDLAGAPVPGTDRAATATRAGVHALRTALIDIDLTEPGVAGSPAMAELDRVLSLVDTLRQACDYAGTMRLLPGLLHHLHAETAGPERGRALRLLCEATFIASSVLRNLGHPGDAWLGAERCRDAAEAVDDPVLLAYAAYALATAATASGSHQRGQTIAERAAGDLRRHLSRPGGAEILGSLQLISAKAARGRGHPEDSAAWLAEAKRLARRTGETTTMGLYFGPTNVDIWRISIEVNEGDAERAAAVARRTSPMAIAAGFRQVFYYADTARALAHLTGREREAVRYLLTAERIAPQHVHTTADLHATTRTLLARLHRQAGGAELRGLSERMWTP</sequence>
<accession>A0ABQ3YC81</accession>
<evidence type="ECO:0000259" key="1">
    <source>
        <dbReference type="PROSITE" id="PS50943"/>
    </source>
</evidence>
<dbReference type="EMBL" id="BOMI01000125">
    <property type="protein sequence ID" value="GID77627.1"/>
    <property type="molecule type" value="Genomic_DNA"/>
</dbReference>
<evidence type="ECO:0000313" key="2">
    <source>
        <dbReference type="EMBL" id="GID77627.1"/>
    </source>
</evidence>
<dbReference type="Pfam" id="PF13560">
    <property type="entry name" value="HTH_31"/>
    <property type="match status" value="1"/>
</dbReference>
<organism evidence="2 3">
    <name type="scientific">Paractinoplanes deccanensis</name>
    <dbReference type="NCBI Taxonomy" id="113561"/>
    <lineage>
        <taxon>Bacteria</taxon>
        <taxon>Bacillati</taxon>
        <taxon>Actinomycetota</taxon>
        <taxon>Actinomycetes</taxon>
        <taxon>Micromonosporales</taxon>
        <taxon>Micromonosporaceae</taxon>
        <taxon>Paractinoplanes</taxon>
    </lineage>
</organism>
<dbReference type="RefSeq" id="WP_203771790.1">
    <property type="nucleotide sequence ID" value="NZ_BAAABO010000043.1"/>
</dbReference>
<dbReference type="SMART" id="SM00530">
    <property type="entry name" value="HTH_XRE"/>
    <property type="match status" value="1"/>
</dbReference>
<dbReference type="InterPro" id="IPR010982">
    <property type="entry name" value="Lambda_DNA-bd_dom_sf"/>
</dbReference>
<dbReference type="PROSITE" id="PS50943">
    <property type="entry name" value="HTH_CROC1"/>
    <property type="match status" value="1"/>
</dbReference>
<protein>
    <submittedName>
        <fullName evidence="2">Transcriptional regulator</fullName>
    </submittedName>
</protein>
<dbReference type="SUPFAM" id="SSF47413">
    <property type="entry name" value="lambda repressor-like DNA-binding domains"/>
    <property type="match status" value="1"/>
</dbReference>
<dbReference type="Proteomes" id="UP000609879">
    <property type="component" value="Unassembled WGS sequence"/>
</dbReference>
<name>A0ABQ3YC81_9ACTN</name>
<comment type="caution">
    <text evidence="2">The sequence shown here is derived from an EMBL/GenBank/DDBJ whole genome shotgun (WGS) entry which is preliminary data.</text>
</comment>
<reference evidence="2 3" key="1">
    <citation type="submission" date="2021-01" db="EMBL/GenBank/DDBJ databases">
        <title>Whole genome shotgun sequence of Actinoplanes deccanensis NBRC 13994.</title>
        <authorList>
            <person name="Komaki H."/>
            <person name="Tamura T."/>
        </authorList>
    </citation>
    <scope>NUCLEOTIDE SEQUENCE [LARGE SCALE GENOMIC DNA]</scope>
    <source>
        <strain evidence="2 3">NBRC 13994</strain>
    </source>
</reference>
<dbReference type="InterPro" id="IPR001387">
    <property type="entry name" value="Cro/C1-type_HTH"/>
</dbReference>
<gene>
    <name evidence="2" type="ORF">Ade02nite_62680</name>
</gene>